<dbReference type="RefSeq" id="WP_107138112.1">
    <property type="nucleotide sequence ID" value="NZ_PYSV01000009.1"/>
</dbReference>
<dbReference type="EMBL" id="PYSV01000009">
    <property type="protein sequence ID" value="PTA67865.1"/>
    <property type="molecule type" value="Genomic_DNA"/>
</dbReference>
<name>A0A2T3W7I9_9DEIO</name>
<reference evidence="1 2" key="1">
    <citation type="submission" date="2018-03" db="EMBL/GenBank/DDBJ databases">
        <title>Draft genome of Deinococcus sp. OD32.</title>
        <authorList>
            <person name="Wang X.-P."/>
            <person name="Du Z.-J."/>
        </authorList>
    </citation>
    <scope>NUCLEOTIDE SEQUENCE [LARGE SCALE GENOMIC DNA]</scope>
    <source>
        <strain evidence="1 2">OD32</strain>
    </source>
</reference>
<comment type="caution">
    <text evidence="1">The sequence shown here is derived from an EMBL/GenBank/DDBJ whole genome shotgun (WGS) entry which is preliminary data.</text>
</comment>
<keyword evidence="2" id="KW-1185">Reference proteome</keyword>
<accession>A0A2T3W7I9</accession>
<gene>
    <name evidence="1" type="ORF">C8263_10680</name>
</gene>
<sequence>MDGDIVVFSRADEEVRAYAQWETVKPEVLARGETGFVRIVPMHPPLWTHLQPGQSLHLLFARLSLQIIQPLTEVSV</sequence>
<dbReference type="Proteomes" id="UP000240317">
    <property type="component" value="Unassembled WGS sequence"/>
</dbReference>
<proteinExistence type="predicted"/>
<evidence type="ECO:0000313" key="1">
    <source>
        <dbReference type="EMBL" id="PTA67865.1"/>
    </source>
</evidence>
<dbReference type="AlphaFoldDB" id="A0A2T3W7I9"/>
<organism evidence="1 2">
    <name type="scientific">Deinococcus arcticus</name>
    <dbReference type="NCBI Taxonomy" id="2136176"/>
    <lineage>
        <taxon>Bacteria</taxon>
        <taxon>Thermotogati</taxon>
        <taxon>Deinococcota</taxon>
        <taxon>Deinococci</taxon>
        <taxon>Deinococcales</taxon>
        <taxon>Deinococcaceae</taxon>
        <taxon>Deinococcus</taxon>
    </lineage>
</organism>
<dbReference type="OrthoDB" id="72485at2"/>
<protein>
    <submittedName>
        <fullName evidence="1">Uncharacterized protein</fullName>
    </submittedName>
</protein>
<evidence type="ECO:0000313" key="2">
    <source>
        <dbReference type="Proteomes" id="UP000240317"/>
    </source>
</evidence>